<keyword evidence="2" id="KW-1185">Reference proteome</keyword>
<accession>D6Z8Z4</accession>
<dbReference type="HOGENOM" id="CLU_061997_0_0_11"/>
<dbReference type="OrthoDB" id="4981298at2"/>
<dbReference type="eggNOG" id="COG2367">
    <property type="taxonomic scope" value="Bacteria"/>
</dbReference>
<dbReference type="SUPFAM" id="SSF56601">
    <property type="entry name" value="beta-lactamase/transpeptidase-like"/>
    <property type="match status" value="1"/>
</dbReference>
<organism evidence="1 2">
    <name type="scientific">Segniliparus rotundus (strain ATCC BAA-972 / CDC 1076 / CIP 108378 / DSM 44985 / JCM 13578)</name>
    <dbReference type="NCBI Taxonomy" id="640132"/>
    <lineage>
        <taxon>Bacteria</taxon>
        <taxon>Bacillati</taxon>
        <taxon>Actinomycetota</taxon>
        <taxon>Actinomycetes</taxon>
        <taxon>Mycobacteriales</taxon>
        <taxon>Segniliparaceae</taxon>
        <taxon>Segniliparus</taxon>
    </lineage>
</organism>
<dbReference type="AlphaFoldDB" id="D6Z8Z4"/>
<reference evidence="1 2" key="1">
    <citation type="journal article" date="2010" name="Stand. Genomic Sci.">
        <title>Complete genome sequence of Segniliparus rotundus type strain (CDC 1076).</title>
        <authorList>
            <person name="Sikorski J."/>
            <person name="Lapidus A."/>
            <person name="Copeland A."/>
            <person name="Misra M."/>
            <person name="Glavina Del Rio T."/>
            <person name="Nolan M."/>
            <person name="Lucas S."/>
            <person name="Chen F."/>
            <person name="Tice H."/>
            <person name="Cheng J.F."/>
            <person name="Jando M."/>
            <person name="Schneider S."/>
            <person name="Bruce D."/>
            <person name="Goodwin L."/>
            <person name="Pitluck S."/>
            <person name="Liolios K."/>
            <person name="Mikhailova N."/>
            <person name="Pati A."/>
            <person name="Ivanova N."/>
            <person name="Mavromatis K."/>
            <person name="Chen A."/>
            <person name="Palaniappan K."/>
            <person name="Chertkov O."/>
            <person name="Land M."/>
            <person name="Hauser L."/>
            <person name="Chang Y.J."/>
            <person name="Jeffries C.D."/>
            <person name="Brettin T."/>
            <person name="Detter J.C."/>
            <person name="Han C."/>
            <person name="Rohde M."/>
            <person name="Goker M."/>
            <person name="Bristow J."/>
            <person name="Eisen J.A."/>
            <person name="Markowitz V."/>
            <person name="Hugenholtz P."/>
            <person name="Kyrpides N.C."/>
            <person name="Klenk H.P."/>
        </authorList>
    </citation>
    <scope>NUCLEOTIDE SEQUENCE [LARGE SCALE GENOMIC DNA]</scope>
    <source>
        <strain evidence="2">ATCC BAA-972 / CDC 1076 / CIP 108378 / DSM 44985 / JCM 13578</strain>
    </source>
</reference>
<dbReference type="EMBL" id="CP001958">
    <property type="protein sequence ID" value="ADG98424.1"/>
    <property type="molecule type" value="Genomic_DNA"/>
</dbReference>
<proteinExistence type="predicted"/>
<gene>
    <name evidence="1" type="ordered locus">Srot_1967</name>
</gene>
<dbReference type="Proteomes" id="UP000002247">
    <property type="component" value="Chromosome"/>
</dbReference>
<protein>
    <submittedName>
        <fullName evidence="1">Uncharacterized protein</fullName>
    </submittedName>
</protein>
<name>D6Z8Z4_SEGRD</name>
<evidence type="ECO:0000313" key="1">
    <source>
        <dbReference type="EMBL" id="ADG98424.1"/>
    </source>
</evidence>
<evidence type="ECO:0000313" key="2">
    <source>
        <dbReference type="Proteomes" id="UP000002247"/>
    </source>
</evidence>
<dbReference type="KEGG" id="srt:Srot_1967"/>
<dbReference type="RefSeq" id="WP_013138876.1">
    <property type="nucleotide sequence ID" value="NC_014168.1"/>
</dbReference>
<dbReference type="InterPro" id="IPR012338">
    <property type="entry name" value="Beta-lactam/transpept-like"/>
</dbReference>
<dbReference type="Gene3D" id="3.40.710.10">
    <property type="entry name" value="DD-peptidase/beta-lactamase superfamily"/>
    <property type="match status" value="1"/>
</dbReference>
<sequence length="350" mass="38109">MGDQKLASPYPDLVEKPDPFLLPSAVEASVNGKTKLEDRLASATFAAAARGASVAIAYRDRSQDPAVTVSNGEAALKLQAPVASLAKLWIADHLLYEDSVWANKPKGDQPEPDRVELSADEKTDVESILKNSDDAAAWRLWTKYGRSDIVAEVKDRYKLSDSTAPAPDNTWWNALSTPEDVVSYYDQLLAQQNAAPPDGGSDDDRNAAAAWKNAANQVVQNLEHYDATQTGSCYETDKKDKQQCGAAQSFGFPQALPAEHPDSTNLFGVKQSRMCCVEDHWVHWSTAFDLTNNRNAILVALSIERIEPTGSSVNEQRYASTQVANDDSAKHAAVTLTGALMRTFPEGKLP</sequence>